<organism evidence="3 4">
    <name type="scientific">Acidipropionibacterium virtanenii</name>
    <dbReference type="NCBI Taxonomy" id="2057246"/>
    <lineage>
        <taxon>Bacteria</taxon>
        <taxon>Bacillati</taxon>
        <taxon>Actinomycetota</taxon>
        <taxon>Actinomycetes</taxon>
        <taxon>Propionibacteriales</taxon>
        <taxon>Propionibacteriaceae</taxon>
        <taxon>Acidipropionibacterium</taxon>
    </lineage>
</organism>
<reference evidence="3 4" key="1">
    <citation type="submission" date="2017-12" db="EMBL/GenBank/DDBJ databases">
        <title>The whole genome sequence of the Acidipropionibacterium virtanenii sp. nov. type strain JS278.</title>
        <authorList>
            <person name="Laine P."/>
            <person name="Deptula P."/>
            <person name="Varmanen P."/>
            <person name="Auvinen P."/>
        </authorList>
    </citation>
    <scope>NUCLEOTIDE SEQUENCE [LARGE SCALE GENOMIC DNA]</scope>
    <source>
        <strain evidence="3 4">JS278</strain>
    </source>
</reference>
<keyword evidence="2" id="KW-0472">Membrane</keyword>
<feature type="compositionally biased region" description="Low complexity" evidence="1">
    <location>
        <begin position="52"/>
        <end position="70"/>
    </location>
</feature>
<feature type="transmembrane region" description="Helical" evidence="2">
    <location>
        <begin position="29"/>
        <end position="50"/>
    </location>
</feature>
<feature type="region of interest" description="Disordered" evidence="1">
    <location>
        <begin position="1"/>
        <end position="20"/>
    </location>
</feature>
<accession>A0A344UV14</accession>
<proteinExistence type="predicted"/>
<feature type="region of interest" description="Disordered" evidence="1">
    <location>
        <begin position="52"/>
        <end position="88"/>
    </location>
</feature>
<evidence type="ECO:0000313" key="4">
    <source>
        <dbReference type="Proteomes" id="UP000251995"/>
    </source>
</evidence>
<evidence type="ECO:0000256" key="1">
    <source>
        <dbReference type="SAM" id="MobiDB-lite"/>
    </source>
</evidence>
<keyword evidence="2" id="KW-0812">Transmembrane</keyword>
<keyword evidence="4" id="KW-1185">Reference proteome</keyword>
<protein>
    <recommendedName>
        <fullName evidence="5">DUF4352 domain-containing protein</fullName>
    </recommendedName>
</protein>
<gene>
    <name evidence="3" type="ORF">JS278_01956</name>
</gene>
<dbReference type="EMBL" id="CP025198">
    <property type="protein sequence ID" value="AXE39112.1"/>
    <property type="molecule type" value="Genomic_DNA"/>
</dbReference>
<dbReference type="Proteomes" id="UP000251995">
    <property type="component" value="Chromosome"/>
</dbReference>
<keyword evidence="2" id="KW-1133">Transmembrane helix</keyword>
<evidence type="ECO:0000313" key="3">
    <source>
        <dbReference type="EMBL" id="AXE39112.1"/>
    </source>
</evidence>
<evidence type="ECO:0000256" key="2">
    <source>
        <dbReference type="SAM" id="Phobius"/>
    </source>
</evidence>
<name>A0A344UV14_9ACTN</name>
<dbReference type="AlphaFoldDB" id="A0A344UV14"/>
<sequence>MTSPQWPGPDHGRPASIDQYAPPRRRGRWLLVAAIVVVATVGLVLAATQLNRPSQPTATSSSSASSATPARTVAVPTPGADASSIPFVSSSDGAEGTWTITKVTWSDVGVEVSMRIKVTRGTLSGYSFYVMENESTRIHETEPQGWPDDISGGTIESGRTETGRVFFEMPKEESTIVLAHENGLSPITALILPT</sequence>
<dbReference type="KEGG" id="acij:JS278_01956"/>
<evidence type="ECO:0008006" key="5">
    <source>
        <dbReference type="Google" id="ProtNLM"/>
    </source>
</evidence>
<dbReference type="RefSeq" id="WP_181833695.1">
    <property type="nucleotide sequence ID" value="NZ_CP025198.1"/>
</dbReference>